<accession>A0ABN7UW27</accession>
<dbReference type="Proteomes" id="UP000789901">
    <property type="component" value="Unassembled WGS sequence"/>
</dbReference>
<feature type="non-terminal residue" evidence="1">
    <location>
        <position position="1"/>
    </location>
</feature>
<evidence type="ECO:0000313" key="1">
    <source>
        <dbReference type="EMBL" id="CAG8688813.1"/>
    </source>
</evidence>
<evidence type="ECO:0000313" key="2">
    <source>
        <dbReference type="Proteomes" id="UP000789901"/>
    </source>
</evidence>
<comment type="caution">
    <text evidence="1">The sequence shown here is derived from an EMBL/GenBank/DDBJ whole genome shotgun (WGS) entry which is preliminary data.</text>
</comment>
<organism evidence="1 2">
    <name type="scientific">Gigaspora margarita</name>
    <dbReference type="NCBI Taxonomy" id="4874"/>
    <lineage>
        <taxon>Eukaryota</taxon>
        <taxon>Fungi</taxon>
        <taxon>Fungi incertae sedis</taxon>
        <taxon>Mucoromycota</taxon>
        <taxon>Glomeromycotina</taxon>
        <taxon>Glomeromycetes</taxon>
        <taxon>Diversisporales</taxon>
        <taxon>Gigasporaceae</taxon>
        <taxon>Gigaspora</taxon>
    </lineage>
</organism>
<sequence length="127" mass="14951">MPYQSQTSPRVKEPKRDITCFRYREIEHIARYCLLEKKLKKKPEEHQSTNYVGNPNPTLTIVIKKKSPNPTKHVDIESNSSDTFDEFTYEEEILDKIEEYHIKESAAKEIGVRPQTRLKTLQNELAM</sequence>
<keyword evidence="2" id="KW-1185">Reference proteome</keyword>
<name>A0ABN7UW27_GIGMA</name>
<dbReference type="EMBL" id="CAJVQB010006652">
    <property type="protein sequence ID" value="CAG8688813.1"/>
    <property type="molecule type" value="Genomic_DNA"/>
</dbReference>
<gene>
    <name evidence="1" type="ORF">GMARGA_LOCUS11376</name>
</gene>
<feature type="non-terminal residue" evidence="1">
    <location>
        <position position="127"/>
    </location>
</feature>
<reference evidence="1 2" key="1">
    <citation type="submission" date="2021-06" db="EMBL/GenBank/DDBJ databases">
        <authorList>
            <person name="Kallberg Y."/>
            <person name="Tangrot J."/>
            <person name="Rosling A."/>
        </authorList>
    </citation>
    <scope>NUCLEOTIDE SEQUENCE [LARGE SCALE GENOMIC DNA]</scope>
    <source>
        <strain evidence="1 2">120-4 pot B 10/14</strain>
    </source>
</reference>
<proteinExistence type="predicted"/>
<protein>
    <submittedName>
        <fullName evidence="1">39445_t:CDS:1</fullName>
    </submittedName>
</protein>